<organism evidence="1 2">
    <name type="scientific">Cyclobacterium qasimii M12-11B</name>
    <dbReference type="NCBI Taxonomy" id="641524"/>
    <lineage>
        <taxon>Bacteria</taxon>
        <taxon>Pseudomonadati</taxon>
        <taxon>Bacteroidota</taxon>
        <taxon>Cytophagia</taxon>
        <taxon>Cytophagales</taxon>
        <taxon>Cyclobacteriaceae</taxon>
        <taxon>Cyclobacterium</taxon>
    </lineage>
</organism>
<evidence type="ECO:0000313" key="2">
    <source>
        <dbReference type="Proteomes" id="UP000014974"/>
    </source>
</evidence>
<dbReference type="STRING" id="641524.ADICYQ_5606"/>
<dbReference type="Proteomes" id="UP000014974">
    <property type="component" value="Unassembled WGS sequence"/>
</dbReference>
<dbReference type="AlphaFoldDB" id="S7V721"/>
<proteinExistence type="predicted"/>
<comment type="caution">
    <text evidence="1">The sequence shown here is derived from an EMBL/GenBank/DDBJ whole genome shotgun (WGS) entry which is preliminary data.</text>
</comment>
<dbReference type="EMBL" id="ATNM01000193">
    <property type="protein sequence ID" value="EPR65397.1"/>
    <property type="molecule type" value="Genomic_DNA"/>
</dbReference>
<reference evidence="1 2" key="1">
    <citation type="journal article" date="2013" name="Genome Announc.">
        <title>Draft Genome Sequence of Cyclobacterium qasimii Strain M12-11BT, Isolated from Arctic Marine Sediment.</title>
        <authorList>
            <person name="Shivaji S."/>
            <person name="Ara S."/>
            <person name="Singh A."/>
            <person name="Kumar Pinnaka A."/>
        </authorList>
    </citation>
    <scope>NUCLEOTIDE SEQUENCE [LARGE SCALE GENOMIC DNA]</scope>
    <source>
        <strain evidence="1 2">M12-11B</strain>
    </source>
</reference>
<sequence length="52" mass="6006">MTMTKANRRTYIVLALAGLLYNIYLVCHSSDNNSPNHPTQTEWKVFGLNFNF</sequence>
<evidence type="ECO:0000313" key="1">
    <source>
        <dbReference type="EMBL" id="EPR65397.1"/>
    </source>
</evidence>
<name>S7V721_9BACT</name>
<gene>
    <name evidence="1" type="ORF">ADICYQ_5606</name>
</gene>
<protein>
    <submittedName>
        <fullName evidence="1">Uncharacterized protein</fullName>
    </submittedName>
</protein>
<accession>S7V721</accession>